<keyword evidence="3" id="KW-0285">Flavoprotein</keyword>
<dbReference type="InterPro" id="IPR036188">
    <property type="entry name" value="FAD/NAD-bd_sf"/>
</dbReference>
<dbReference type="PANTHER" id="PTHR11552">
    <property type="entry name" value="GLUCOSE-METHANOL-CHOLINE GMC OXIDOREDUCTASE"/>
    <property type="match status" value="1"/>
</dbReference>
<evidence type="ECO:0000256" key="2">
    <source>
        <dbReference type="ARBA" id="ARBA00010790"/>
    </source>
</evidence>
<dbReference type="Proteomes" id="UP001383192">
    <property type="component" value="Unassembled WGS sequence"/>
</dbReference>
<dbReference type="Gene3D" id="3.50.50.60">
    <property type="entry name" value="FAD/NAD(P)-binding domain"/>
    <property type="match status" value="1"/>
</dbReference>
<gene>
    <name evidence="11" type="ORF">VNI00_008098</name>
</gene>
<comment type="cofactor">
    <cofactor evidence="1 8">
        <name>FAD</name>
        <dbReference type="ChEBI" id="CHEBI:57692"/>
    </cofactor>
</comment>
<reference evidence="11 12" key="1">
    <citation type="submission" date="2024-01" db="EMBL/GenBank/DDBJ databases">
        <title>A draft genome for a cacao thread blight-causing isolate of Paramarasmius palmivorus.</title>
        <authorList>
            <person name="Baruah I.K."/>
            <person name="Bukari Y."/>
            <person name="Amoako-Attah I."/>
            <person name="Meinhardt L.W."/>
            <person name="Bailey B.A."/>
            <person name="Cohen S.P."/>
        </authorList>
    </citation>
    <scope>NUCLEOTIDE SEQUENCE [LARGE SCALE GENOMIC DNA]</scope>
    <source>
        <strain evidence="11 12">GH-12</strain>
    </source>
</reference>
<dbReference type="PANTHER" id="PTHR11552:SF201">
    <property type="entry name" value="GLUCOSE-METHANOL-CHOLINE OXIDOREDUCTASE N-TERMINAL DOMAIN-CONTAINING PROTEIN"/>
    <property type="match status" value="1"/>
</dbReference>
<sequence>MLAASLALLLLPQLVASRPSPQKRLVEFSALAFTQKEFDYVVVGGGTAGLIVAARLAEDPSVRVGVIEAGQNHVDDARIAVPQGAGYLANPDYDWMMSSVPQPGAANRSLFISRGKMLGGCSGNNAMVYQRGHAEDYNAWGAFGNEDHWSFDGLLPYFKKAENRTEPGTLWYPGQEITQDFLDAHGRDGPIQVTYPNFATDVDVPMVQAVQNLGLPLNYNPDAGDNSGFPLLSRNVDLSGVRSYTAPQYFSPHAEDPNLVFLTGAYATKINFQNTTDGSLVASGVDFSVAGQNYVVNASKEVILAAGAIKTPQLLELSGVGNAELLTSLNITPIVDLPQVGENLQDHPLVITEYKIRDQYVTLDKLRNNATYANEALAQYEESHTGPYTFTPLIYGSIPIRSITNDSFMETYVSKIDALLASDNITAIQRVQYNFYRNVTVEAKAGTIGFTMVPQGNFAASAEPGQGYAAVVPIAMHPYSRGSVHISSADPLAAPVIDMGFLSNELDKDVLVEGIKFTRKWAATAPFSDLVEGPNEPGPEATTDADFLDYLEHMVSVHNHASGTTAMASKEIGGVVDSRLKVYGLSNVRVVDAGVLPMLVSSAINPTVIAVAEKAADIIKADNGQANQKREPKIKAPAMGVYGLPFKREAKIEAPALGVYGLPFAKREGAKVFGAYGAW</sequence>
<comment type="similarity">
    <text evidence="2">Belongs to the GMC oxidoreductase family.</text>
</comment>
<dbReference type="AlphaFoldDB" id="A0AAW0CZT8"/>
<dbReference type="GO" id="GO:0050660">
    <property type="term" value="F:flavin adenine dinucleotide binding"/>
    <property type="evidence" value="ECO:0007669"/>
    <property type="project" value="InterPro"/>
</dbReference>
<evidence type="ECO:0000256" key="6">
    <source>
        <dbReference type="ARBA" id="ARBA00023002"/>
    </source>
</evidence>
<evidence type="ECO:0000256" key="8">
    <source>
        <dbReference type="PIRSR" id="PIRSR000137-2"/>
    </source>
</evidence>
<proteinExistence type="inferred from homology"/>
<keyword evidence="7" id="KW-0325">Glycoprotein</keyword>
<dbReference type="Gene3D" id="3.30.560.10">
    <property type="entry name" value="Glucose Oxidase, domain 3"/>
    <property type="match status" value="1"/>
</dbReference>
<feature type="signal peptide" evidence="9">
    <location>
        <begin position="1"/>
        <end position="17"/>
    </location>
</feature>
<evidence type="ECO:0000256" key="3">
    <source>
        <dbReference type="ARBA" id="ARBA00022630"/>
    </source>
</evidence>
<keyword evidence="6" id="KW-0560">Oxidoreductase</keyword>
<keyword evidence="12" id="KW-1185">Reference proteome</keyword>
<keyword evidence="5 8" id="KW-0274">FAD</keyword>
<feature type="chain" id="PRO_5043552975" description="Glucose-methanol-choline oxidoreductase N-terminal domain-containing protein" evidence="9">
    <location>
        <begin position="18"/>
        <end position="679"/>
    </location>
</feature>
<evidence type="ECO:0000256" key="7">
    <source>
        <dbReference type="ARBA" id="ARBA00023180"/>
    </source>
</evidence>
<dbReference type="SUPFAM" id="SSF54373">
    <property type="entry name" value="FAD-linked reductases, C-terminal domain"/>
    <property type="match status" value="1"/>
</dbReference>
<comment type="caution">
    <text evidence="11">The sequence shown here is derived from an EMBL/GenBank/DDBJ whole genome shotgun (WGS) entry which is preliminary data.</text>
</comment>
<name>A0AAW0CZT8_9AGAR</name>
<dbReference type="InterPro" id="IPR012132">
    <property type="entry name" value="GMC_OxRdtase"/>
</dbReference>
<evidence type="ECO:0000313" key="11">
    <source>
        <dbReference type="EMBL" id="KAK7043932.1"/>
    </source>
</evidence>
<dbReference type="InterPro" id="IPR000172">
    <property type="entry name" value="GMC_OxRdtase_N"/>
</dbReference>
<evidence type="ECO:0000259" key="10">
    <source>
        <dbReference type="PROSITE" id="PS00624"/>
    </source>
</evidence>
<dbReference type="SUPFAM" id="SSF51905">
    <property type="entry name" value="FAD/NAD(P)-binding domain"/>
    <property type="match status" value="1"/>
</dbReference>
<evidence type="ECO:0000313" key="12">
    <source>
        <dbReference type="Proteomes" id="UP001383192"/>
    </source>
</evidence>
<accession>A0AAW0CZT8</accession>
<dbReference type="PIRSF" id="PIRSF000137">
    <property type="entry name" value="Alcohol_oxidase"/>
    <property type="match status" value="1"/>
</dbReference>
<evidence type="ECO:0000256" key="5">
    <source>
        <dbReference type="ARBA" id="ARBA00022827"/>
    </source>
</evidence>
<dbReference type="EMBL" id="JAYKXP010000027">
    <property type="protein sequence ID" value="KAK7043932.1"/>
    <property type="molecule type" value="Genomic_DNA"/>
</dbReference>
<protein>
    <recommendedName>
        <fullName evidence="10">Glucose-methanol-choline oxidoreductase N-terminal domain-containing protein</fullName>
    </recommendedName>
</protein>
<evidence type="ECO:0000256" key="4">
    <source>
        <dbReference type="ARBA" id="ARBA00022729"/>
    </source>
</evidence>
<feature type="domain" description="Glucose-methanol-choline oxidoreductase N-terminal" evidence="10">
    <location>
        <begin position="307"/>
        <end position="321"/>
    </location>
</feature>
<dbReference type="Pfam" id="PF05199">
    <property type="entry name" value="GMC_oxred_C"/>
    <property type="match status" value="1"/>
</dbReference>
<dbReference type="InterPro" id="IPR007867">
    <property type="entry name" value="GMC_OxRtase_C"/>
</dbReference>
<evidence type="ECO:0000256" key="1">
    <source>
        <dbReference type="ARBA" id="ARBA00001974"/>
    </source>
</evidence>
<dbReference type="PROSITE" id="PS00624">
    <property type="entry name" value="GMC_OXRED_2"/>
    <property type="match status" value="1"/>
</dbReference>
<dbReference type="Pfam" id="PF00732">
    <property type="entry name" value="GMC_oxred_N"/>
    <property type="match status" value="1"/>
</dbReference>
<evidence type="ECO:0000256" key="9">
    <source>
        <dbReference type="SAM" id="SignalP"/>
    </source>
</evidence>
<keyword evidence="4 9" id="KW-0732">Signal</keyword>
<dbReference type="GO" id="GO:0016614">
    <property type="term" value="F:oxidoreductase activity, acting on CH-OH group of donors"/>
    <property type="evidence" value="ECO:0007669"/>
    <property type="project" value="InterPro"/>
</dbReference>
<organism evidence="11 12">
    <name type="scientific">Paramarasmius palmivorus</name>
    <dbReference type="NCBI Taxonomy" id="297713"/>
    <lineage>
        <taxon>Eukaryota</taxon>
        <taxon>Fungi</taxon>
        <taxon>Dikarya</taxon>
        <taxon>Basidiomycota</taxon>
        <taxon>Agaricomycotina</taxon>
        <taxon>Agaricomycetes</taxon>
        <taxon>Agaricomycetidae</taxon>
        <taxon>Agaricales</taxon>
        <taxon>Marasmiineae</taxon>
        <taxon>Marasmiaceae</taxon>
        <taxon>Paramarasmius</taxon>
    </lineage>
</organism>
<feature type="binding site" evidence="8">
    <location>
        <begin position="125"/>
        <end position="128"/>
    </location>
    <ligand>
        <name>FAD</name>
        <dbReference type="ChEBI" id="CHEBI:57692"/>
    </ligand>
</feature>